<dbReference type="AlphaFoldDB" id="A0A9D7S7T7"/>
<proteinExistence type="predicted"/>
<accession>A0A9D7S7T7</accession>
<dbReference type="InterPro" id="IPR011659">
    <property type="entry name" value="WD40"/>
</dbReference>
<comment type="caution">
    <text evidence="1">The sequence shown here is derived from an EMBL/GenBank/DDBJ whole genome shotgun (WGS) entry which is preliminary data.</text>
</comment>
<gene>
    <name evidence="1" type="ORF">IPO85_05390</name>
</gene>
<dbReference type="SUPFAM" id="SSF82171">
    <property type="entry name" value="DPP6 N-terminal domain-like"/>
    <property type="match status" value="1"/>
</dbReference>
<name>A0A9D7S7T7_9BACT</name>
<dbReference type="EMBL" id="JADKFW010000004">
    <property type="protein sequence ID" value="MBK9716941.1"/>
    <property type="molecule type" value="Genomic_DNA"/>
</dbReference>
<dbReference type="Gene3D" id="2.120.10.30">
    <property type="entry name" value="TolB, C-terminal domain"/>
    <property type="match status" value="1"/>
</dbReference>
<sequence>MLLIIQWIWISPIIGQTKSTTITPYIPDIVTLFPNVRDLAISPFENELYFTIQSRLEECSSIAYCQLKNGNWTKPEIAAFSGKYQDMEPFFTPDGLKLFFVSNRPLKDTTTESKDFDIWYIERTNKSAKWSRPINIGSPINTNNNEFYPSLSSNHNLYFTSDGTNSKGKDDIFMSTWDNGIYSEPISLSDSINSTGFEFNAFIAPDESFLLYTAYNRTDGLGSGDLYVSFNKKNNIWTKSIHLGKEINSSLMDYCPYYNAKSKILYFTSKRSSVTKQFNKPQNIQAILMEINQYENGQSRLYQIPFDPSKYNTTMLH</sequence>
<dbReference type="Proteomes" id="UP000808349">
    <property type="component" value="Unassembled WGS sequence"/>
</dbReference>
<evidence type="ECO:0000313" key="1">
    <source>
        <dbReference type="EMBL" id="MBK9716941.1"/>
    </source>
</evidence>
<dbReference type="InterPro" id="IPR011042">
    <property type="entry name" value="6-blade_b-propeller_TolB-like"/>
</dbReference>
<organism evidence="1 2">
    <name type="scientific">Candidatus Defluviibacterium haderslevense</name>
    <dbReference type="NCBI Taxonomy" id="2981993"/>
    <lineage>
        <taxon>Bacteria</taxon>
        <taxon>Pseudomonadati</taxon>
        <taxon>Bacteroidota</taxon>
        <taxon>Saprospiria</taxon>
        <taxon>Saprospirales</taxon>
        <taxon>Saprospiraceae</taxon>
        <taxon>Candidatus Defluviibacterium</taxon>
    </lineage>
</organism>
<protein>
    <submittedName>
        <fullName evidence="1">PD40 domain-containing protein</fullName>
    </submittedName>
</protein>
<reference evidence="1 2" key="1">
    <citation type="submission" date="2020-10" db="EMBL/GenBank/DDBJ databases">
        <title>Connecting structure to function with the recovery of over 1000 high-quality activated sludge metagenome-assembled genomes encoding full-length rRNA genes using long-read sequencing.</title>
        <authorList>
            <person name="Singleton C.M."/>
            <person name="Petriglieri F."/>
            <person name="Kristensen J.M."/>
            <person name="Kirkegaard R.H."/>
            <person name="Michaelsen T.Y."/>
            <person name="Andersen M.H."/>
            <person name="Karst S.M."/>
            <person name="Dueholm M.S."/>
            <person name="Nielsen P.H."/>
            <person name="Albertsen M."/>
        </authorList>
    </citation>
    <scope>NUCLEOTIDE SEQUENCE [LARGE SCALE GENOMIC DNA]</scope>
    <source>
        <strain evidence="1">Ribe_18-Q3-R11-54_BAT3C.373</strain>
    </source>
</reference>
<evidence type="ECO:0000313" key="2">
    <source>
        <dbReference type="Proteomes" id="UP000808349"/>
    </source>
</evidence>
<dbReference type="Pfam" id="PF07676">
    <property type="entry name" value="PD40"/>
    <property type="match status" value="3"/>
</dbReference>